<accession>A0A239EKL9</accession>
<dbReference type="EMBL" id="FZOL01000008">
    <property type="protein sequence ID" value="SNS44828.1"/>
    <property type="molecule type" value="Genomic_DNA"/>
</dbReference>
<keyword evidence="13 14" id="KW-0998">Cell outer membrane</keyword>
<dbReference type="RefSeq" id="WP_042129342.1">
    <property type="nucleotide sequence ID" value="NZ_FZOL01000008.1"/>
</dbReference>
<dbReference type="InterPro" id="IPR039426">
    <property type="entry name" value="TonB-dep_rcpt-like"/>
</dbReference>
<evidence type="ECO:0000256" key="9">
    <source>
        <dbReference type="ARBA" id="ARBA00023065"/>
    </source>
</evidence>
<evidence type="ECO:0000256" key="3">
    <source>
        <dbReference type="ARBA" id="ARBA00022448"/>
    </source>
</evidence>
<keyword evidence="19" id="KW-1185">Reference proteome</keyword>
<dbReference type="SMART" id="SM00965">
    <property type="entry name" value="STN"/>
    <property type="match status" value="1"/>
</dbReference>
<comment type="similarity">
    <text evidence="2 14 15">Belongs to the TonB-dependent receptor family.</text>
</comment>
<evidence type="ECO:0000256" key="11">
    <source>
        <dbReference type="ARBA" id="ARBA00023136"/>
    </source>
</evidence>
<dbReference type="SUPFAM" id="SSF56935">
    <property type="entry name" value="Porins"/>
    <property type="match status" value="1"/>
</dbReference>
<keyword evidence="7 16" id="KW-0732">Signal</keyword>
<dbReference type="InterPro" id="IPR000531">
    <property type="entry name" value="Beta-barrel_TonB"/>
</dbReference>
<evidence type="ECO:0000256" key="8">
    <source>
        <dbReference type="ARBA" id="ARBA00023004"/>
    </source>
</evidence>
<dbReference type="PANTHER" id="PTHR32552">
    <property type="entry name" value="FERRICHROME IRON RECEPTOR-RELATED"/>
    <property type="match status" value="1"/>
</dbReference>
<dbReference type="InterPro" id="IPR011662">
    <property type="entry name" value="Secretin/TonB_short_N"/>
</dbReference>
<keyword evidence="5" id="KW-0410">Iron transport</keyword>
<evidence type="ECO:0000256" key="16">
    <source>
        <dbReference type="SAM" id="SignalP"/>
    </source>
</evidence>
<evidence type="ECO:0000256" key="7">
    <source>
        <dbReference type="ARBA" id="ARBA00022729"/>
    </source>
</evidence>
<dbReference type="NCBIfam" id="TIGR01783">
    <property type="entry name" value="TonB-siderophor"/>
    <property type="match status" value="1"/>
</dbReference>
<name>A0A239EKL9_9PSED</name>
<comment type="subcellular location">
    <subcellularLocation>
        <location evidence="1 14">Cell outer membrane</location>
        <topology evidence="1 14">Multi-pass membrane protein</topology>
    </subcellularLocation>
</comment>
<sequence>MHNRPTPLARALRLALLGLTLGSAAQPLLAVADSTQQQTRSYRIPAGSLDSVLGAFGQQAGVMIGVDAALTAGLRSDGLSGDYSVADGLARILQATRLQALGDGPGYRLVPRPDPLSNALELGTTTISGQGMGEMTENSGSYTTGLVSVGSKTPLSLKDTPQSVSVITRRMIEDQRMTVLPDAMKRTPGIVTRNASYHTQQYYSRGFGIDNVQIDGAAPMDIGNGIGTFYSDRIYDMAAYDHVEVLRGASGLLGGTGDPGGIVNLVRKRPLDHYQLKLDTSAGSWDNYRSEVDVTGPLAFDGALRGRLVAAYTDRQYFMDNRGTEKPMLYGILEADLGSDTTLTLGGSYDKVKENGTGDGLPRYSTGGDLHLPRHTWYTTDQAWSDSYSREWFAKIDHYFNDDWKLNTSYTYSYNHATTEGVIPYGSVDETTNNGPYWWGSYVSSWSKQSVFDVNLSGGFDAFGRRHEVLLGADYQKVTSRWRSAPGMRGKGGLIDLWNPGATPLDGDETSHVFWRDYSPNTREQYGVYSTLRLQLSDPLKLVAGARAQRYKFEQAYQMRNSDGSGDWALRDRVADREPTTLVPFGGLIYALDEQWSTYVSYAEVFKPQAQKLQGPKDAPSSIQPMTGRTWETGIKGELFDGALNLSAALFHTTRENQAAIDPAYPDPVFSYSGACCYLAQDKITSKGIDLEASGKIAPGWDILAGYTWNRVQNDTEETLYSTVTPKHLFKLWSTYTLPGAFSDLRVGGGVTVQSPTYVSGQAYRFDSVGNVIDSRDYDFSQSGYAVYDALVEYKVDANWTVALKGNNLFDRRYYESVGTSEYGNYYGEPRNFVLTLRGVFD</sequence>
<dbReference type="PANTHER" id="PTHR32552:SF74">
    <property type="entry name" value="HYDROXAMATE SIDEROPHORE RECEPTOR FHUE"/>
    <property type="match status" value="1"/>
</dbReference>
<dbReference type="FunFam" id="2.170.130.10:FF:000010">
    <property type="entry name" value="Ferripyoverdine receptor"/>
    <property type="match status" value="1"/>
</dbReference>
<evidence type="ECO:0000256" key="6">
    <source>
        <dbReference type="ARBA" id="ARBA00022692"/>
    </source>
</evidence>
<feature type="signal peptide" evidence="16">
    <location>
        <begin position="1"/>
        <end position="25"/>
    </location>
</feature>
<evidence type="ECO:0000256" key="4">
    <source>
        <dbReference type="ARBA" id="ARBA00022452"/>
    </source>
</evidence>
<evidence type="ECO:0000256" key="5">
    <source>
        <dbReference type="ARBA" id="ARBA00022496"/>
    </source>
</evidence>
<feature type="domain" description="Secretin/TonB short N-terminal" evidence="17">
    <location>
        <begin position="62"/>
        <end position="112"/>
    </location>
</feature>
<dbReference type="Pfam" id="PF00593">
    <property type="entry name" value="TonB_dep_Rec_b-barrel"/>
    <property type="match status" value="1"/>
</dbReference>
<evidence type="ECO:0000256" key="15">
    <source>
        <dbReference type="RuleBase" id="RU003357"/>
    </source>
</evidence>
<evidence type="ECO:0000256" key="13">
    <source>
        <dbReference type="ARBA" id="ARBA00023237"/>
    </source>
</evidence>
<keyword evidence="10 15" id="KW-0798">TonB box</keyword>
<dbReference type="InterPro" id="IPR012910">
    <property type="entry name" value="Plug_dom"/>
</dbReference>
<proteinExistence type="inferred from homology"/>
<dbReference type="Gene3D" id="3.55.50.30">
    <property type="match status" value="1"/>
</dbReference>
<evidence type="ECO:0000259" key="17">
    <source>
        <dbReference type="SMART" id="SM00965"/>
    </source>
</evidence>
<dbReference type="Pfam" id="PF07715">
    <property type="entry name" value="Plug"/>
    <property type="match status" value="1"/>
</dbReference>
<keyword evidence="12 18" id="KW-0675">Receptor</keyword>
<keyword evidence="8" id="KW-0408">Iron</keyword>
<keyword evidence="11 14" id="KW-0472">Membrane</keyword>
<dbReference type="GO" id="GO:0015344">
    <property type="term" value="F:siderophore uptake transmembrane transporter activity"/>
    <property type="evidence" value="ECO:0007669"/>
    <property type="project" value="TreeGrafter"/>
</dbReference>
<dbReference type="GO" id="GO:0009279">
    <property type="term" value="C:cell outer membrane"/>
    <property type="evidence" value="ECO:0007669"/>
    <property type="project" value="UniProtKB-SubCell"/>
</dbReference>
<evidence type="ECO:0000256" key="12">
    <source>
        <dbReference type="ARBA" id="ARBA00023170"/>
    </source>
</evidence>
<evidence type="ECO:0000256" key="10">
    <source>
        <dbReference type="ARBA" id="ARBA00023077"/>
    </source>
</evidence>
<dbReference type="STRING" id="1215104.GCA_000730585_00674"/>
<dbReference type="InterPro" id="IPR037066">
    <property type="entry name" value="Plug_dom_sf"/>
</dbReference>
<reference evidence="19" key="1">
    <citation type="submission" date="2017-06" db="EMBL/GenBank/DDBJ databases">
        <authorList>
            <person name="Varghese N."/>
            <person name="Submissions S."/>
        </authorList>
    </citation>
    <scope>NUCLEOTIDE SEQUENCE [LARGE SCALE GENOMIC DNA]</scope>
    <source>
        <strain evidence="19">DSM 22348</strain>
    </source>
</reference>
<evidence type="ECO:0000256" key="2">
    <source>
        <dbReference type="ARBA" id="ARBA00009810"/>
    </source>
</evidence>
<evidence type="ECO:0000313" key="18">
    <source>
        <dbReference type="EMBL" id="SNS44828.1"/>
    </source>
</evidence>
<dbReference type="InterPro" id="IPR010105">
    <property type="entry name" value="TonB_sidphr_rcpt"/>
</dbReference>
<dbReference type="CDD" id="cd01347">
    <property type="entry name" value="ligand_gated_channel"/>
    <property type="match status" value="1"/>
</dbReference>
<protein>
    <submittedName>
        <fullName evidence="18">Outer-membrane receptor for ferric coprogen and ferric-rhodotorulic acid</fullName>
    </submittedName>
</protein>
<keyword evidence="6 14" id="KW-0812">Transmembrane</keyword>
<dbReference type="Proteomes" id="UP000198407">
    <property type="component" value="Unassembled WGS sequence"/>
</dbReference>
<feature type="chain" id="PRO_5011316099" evidence="16">
    <location>
        <begin position="26"/>
        <end position="842"/>
    </location>
</feature>
<dbReference type="Gene3D" id="2.40.170.20">
    <property type="entry name" value="TonB-dependent receptor, beta-barrel domain"/>
    <property type="match status" value="1"/>
</dbReference>
<dbReference type="Gene3D" id="2.170.130.10">
    <property type="entry name" value="TonB-dependent receptor, plug domain"/>
    <property type="match status" value="1"/>
</dbReference>
<gene>
    <name evidence="18" type="ORF">SAMN05444352_10831</name>
</gene>
<keyword evidence="4 14" id="KW-1134">Transmembrane beta strand</keyword>
<evidence type="ECO:0000313" key="19">
    <source>
        <dbReference type="Proteomes" id="UP000198407"/>
    </source>
</evidence>
<keyword evidence="3 14" id="KW-0813">Transport</keyword>
<keyword evidence="9" id="KW-0406">Ion transport</keyword>
<dbReference type="GO" id="GO:0015891">
    <property type="term" value="P:siderophore transport"/>
    <property type="evidence" value="ECO:0007669"/>
    <property type="project" value="InterPro"/>
</dbReference>
<dbReference type="GO" id="GO:0038023">
    <property type="term" value="F:signaling receptor activity"/>
    <property type="evidence" value="ECO:0007669"/>
    <property type="project" value="InterPro"/>
</dbReference>
<organism evidence="18 19">
    <name type="scientific">Pseudomonas japonica</name>
    <dbReference type="NCBI Taxonomy" id="256466"/>
    <lineage>
        <taxon>Bacteria</taxon>
        <taxon>Pseudomonadati</taxon>
        <taxon>Pseudomonadota</taxon>
        <taxon>Gammaproteobacteria</taxon>
        <taxon>Pseudomonadales</taxon>
        <taxon>Pseudomonadaceae</taxon>
        <taxon>Pseudomonas</taxon>
    </lineage>
</organism>
<evidence type="ECO:0000256" key="1">
    <source>
        <dbReference type="ARBA" id="ARBA00004571"/>
    </source>
</evidence>
<evidence type="ECO:0000256" key="14">
    <source>
        <dbReference type="PROSITE-ProRule" id="PRU01360"/>
    </source>
</evidence>
<dbReference type="OrthoDB" id="8663017at2"/>
<dbReference type="InterPro" id="IPR036942">
    <property type="entry name" value="Beta-barrel_TonB_sf"/>
</dbReference>
<dbReference type="PROSITE" id="PS52016">
    <property type="entry name" value="TONB_DEPENDENT_REC_3"/>
    <property type="match status" value="1"/>
</dbReference>
<dbReference type="AlphaFoldDB" id="A0A239EKL9"/>